<keyword evidence="1" id="KW-0472">Membrane</keyword>
<reference evidence="2" key="2">
    <citation type="journal article" date="2021" name="PeerJ">
        <title>Extensive microbial diversity within the chicken gut microbiome revealed by metagenomics and culture.</title>
        <authorList>
            <person name="Gilroy R."/>
            <person name="Ravi A."/>
            <person name="Getino M."/>
            <person name="Pursley I."/>
            <person name="Horton D.L."/>
            <person name="Alikhan N.F."/>
            <person name="Baker D."/>
            <person name="Gharbi K."/>
            <person name="Hall N."/>
            <person name="Watson M."/>
            <person name="Adriaenssens E.M."/>
            <person name="Foster-Nyarko E."/>
            <person name="Jarju S."/>
            <person name="Secka A."/>
            <person name="Antonio M."/>
            <person name="Oren A."/>
            <person name="Chaudhuri R.R."/>
            <person name="La Ragione R."/>
            <person name="Hildebrand F."/>
            <person name="Pallen M.J."/>
        </authorList>
    </citation>
    <scope>NUCLEOTIDE SEQUENCE</scope>
    <source>
        <strain evidence="2">ChiSjej4B22-8148</strain>
    </source>
</reference>
<gene>
    <name evidence="2" type="ORF">IAB31_08755</name>
</gene>
<comment type="caution">
    <text evidence="2">The sequence shown here is derived from an EMBL/GenBank/DDBJ whole genome shotgun (WGS) entry which is preliminary data.</text>
</comment>
<feature type="transmembrane region" description="Helical" evidence="1">
    <location>
        <begin position="21"/>
        <end position="40"/>
    </location>
</feature>
<evidence type="ECO:0000256" key="1">
    <source>
        <dbReference type="SAM" id="Phobius"/>
    </source>
</evidence>
<feature type="non-terminal residue" evidence="2">
    <location>
        <position position="1"/>
    </location>
</feature>
<sequence length="86" mass="9799">YFFISSDEMMEYNMNRSASRAFYFGMASVAFITAFLFFVWGRSSSEALLEGIAGGWAVSVVVYALSSAYYGFRESWGLRHDDKEQD</sequence>
<keyword evidence="1" id="KW-1133">Transmembrane helix</keyword>
<dbReference type="Proteomes" id="UP000886757">
    <property type="component" value="Unassembled WGS sequence"/>
</dbReference>
<evidence type="ECO:0000313" key="3">
    <source>
        <dbReference type="Proteomes" id="UP000886757"/>
    </source>
</evidence>
<dbReference type="EMBL" id="DVGK01000102">
    <property type="protein sequence ID" value="HIR13997.1"/>
    <property type="molecule type" value="Genomic_DNA"/>
</dbReference>
<feature type="transmembrane region" description="Helical" evidence="1">
    <location>
        <begin position="52"/>
        <end position="72"/>
    </location>
</feature>
<proteinExistence type="predicted"/>
<keyword evidence="1" id="KW-0812">Transmembrane</keyword>
<evidence type="ECO:0000313" key="2">
    <source>
        <dbReference type="EMBL" id="HIR13997.1"/>
    </source>
</evidence>
<protein>
    <submittedName>
        <fullName evidence="2">Uncharacterized protein</fullName>
    </submittedName>
</protein>
<accession>A0A9D1AD08</accession>
<dbReference type="AlphaFoldDB" id="A0A9D1AD08"/>
<reference evidence="2" key="1">
    <citation type="submission" date="2020-10" db="EMBL/GenBank/DDBJ databases">
        <authorList>
            <person name="Gilroy R."/>
        </authorList>
    </citation>
    <scope>NUCLEOTIDE SEQUENCE</scope>
    <source>
        <strain evidence="2">ChiSjej4B22-8148</strain>
    </source>
</reference>
<name>A0A9D1AD08_9FIRM</name>
<organism evidence="2 3">
    <name type="scientific">Candidatus Choladousia intestinavium</name>
    <dbReference type="NCBI Taxonomy" id="2840727"/>
    <lineage>
        <taxon>Bacteria</taxon>
        <taxon>Bacillati</taxon>
        <taxon>Bacillota</taxon>
        <taxon>Clostridia</taxon>
        <taxon>Lachnospirales</taxon>
        <taxon>Lachnospiraceae</taxon>
        <taxon>Lachnospiraceae incertae sedis</taxon>
        <taxon>Candidatus Choladousia</taxon>
    </lineage>
</organism>